<evidence type="ECO:0000256" key="10">
    <source>
        <dbReference type="SAM" id="SignalP"/>
    </source>
</evidence>
<keyword evidence="6 9" id="KW-1133">Transmembrane helix</keyword>
<feature type="transmembrane region" description="Helical" evidence="9">
    <location>
        <begin position="212"/>
        <end position="233"/>
    </location>
</feature>
<dbReference type="GO" id="GO:0016020">
    <property type="term" value="C:membrane"/>
    <property type="evidence" value="ECO:0007669"/>
    <property type="project" value="UniProtKB-SubCell"/>
</dbReference>
<dbReference type="EMBL" id="GBHO01038708">
    <property type="protein sequence ID" value="JAG04896.1"/>
    <property type="molecule type" value="Transcribed_RNA"/>
</dbReference>
<keyword evidence="4 8" id="KW-0812">Transmembrane</keyword>
<keyword evidence="5 10" id="KW-0732">Signal</keyword>
<dbReference type="EMBL" id="GBRD01013325">
    <property type="protein sequence ID" value="JAG52501.1"/>
    <property type="molecule type" value="Transcribed_RNA"/>
</dbReference>
<comment type="similarity">
    <text evidence="2 8">Belongs to the EMP24/GP25L family.</text>
</comment>
<accession>A0A0A9WBX5</accession>
<dbReference type="InterPro" id="IPR009038">
    <property type="entry name" value="GOLD_dom"/>
</dbReference>
<keyword evidence="7 9" id="KW-0472">Membrane</keyword>
<feature type="signal peptide" evidence="10">
    <location>
        <begin position="1"/>
        <end position="19"/>
    </location>
</feature>
<evidence type="ECO:0000259" key="11">
    <source>
        <dbReference type="PROSITE" id="PS50866"/>
    </source>
</evidence>
<evidence type="ECO:0000313" key="13">
    <source>
        <dbReference type="EMBL" id="JAG04896.1"/>
    </source>
</evidence>
<organism evidence="13">
    <name type="scientific">Lygus hesperus</name>
    <name type="common">Western plant bug</name>
    <dbReference type="NCBI Taxonomy" id="30085"/>
    <lineage>
        <taxon>Eukaryota</taxon>
        <taxon>Metazoa</taxon>
        <taxon>Ecdysozoa</taxon>
        <taxon>Arthropoda</taxon>
        <taxon>Hexapoda</taxon>
        <taxon>Insecta</taxon>
        <taxon>Pterygota</taxon>
        <taxon>Neoptera</taxon>
        <taxon>Paraneoptera</taxon>
        <taxon>Hemiptera</taxon>
        <taxon>Heteroptera</taxon>
        <taxon>Panheteroptera</taxon>
        <taxon>Cimicomorpha</taxon>
        <taxon>Miridae</taxon>
        <taxon>Mirini</taxon>
        <taxon>Lygus</taxon>
    </lineage>
</organism>
<evidence type="ECO:0000256" key="2">
    <source>
        <dbReference type="ARBA" id="ARBA00007104"/>
    </source>
</evidence>
<proteinExistence type="inferred from homology"/>
<protein>
    <submittedName>
        <fullName evidence="13">Transmembrane emp24 domain-containing protein bai</fullName>
    </submittedName>
</protein>
<evidence type="ECO:0000256" key="8">
    <source>
        <dbReference type="RuleBase" id="RU003827"/>
    </source>
</evidence>
<dbReference type="SMART" id="SM01190">
    <property type="entry name" value="EMP24_GP25L"/>
    <property type="match status" value="1"/>
</dbReference>
<gene>
    <name evidence="13" type="primary">bai_3</name>
    <name evidence="12" type="synonym">bai_2</name>
    <name evidence="13" type="ORF">CM83_47915</name>
    <name evidence="12" type="ORF">CM83_47919</name>
</gene>
<feature type="chain" id="PRO_5015033635" evidence="10">
    <location>
        <begin position="20"/>
        <end position="237"/>
    </location>
</feature>
<reference evidence="13" key="1">
    <citation type="journal article" date="2014" name="PLoS ONE">
        <title>Transcriptome-Based Identification of ABC Transporters in the Western Tarnished Plant Bug Lygus hesperus.</title>
        <authorList>
            <person name="Hull J.J."/>
            <person name="Chaney K."/>
            <person name="Geib S.M."/>
            <person name="Fabrick J.A."/>
            <person name="Brent C.S."/>
            <person name="Walsh D."/>
            <person name="Lavine L.C."/>
        </authorList>
    </citation>
    <scope>NUCLEOTIDE SEQUENCE</scope>
</reference>
<reference evidence="14" key="3">
    <citation type="submission" date="2014-09" db="EMBL/GenBank/DDBJ databases">
        <authorList>
            <person name="Magalhaes I.L.F."/>
            <person name="Oliveira U."/>
            <person name="Santos F.R."/>
            <person name="Vidigal T.H.D.A."/>
            <person name="Brescovit A.D."/>
            <person name="Santos A.J."/>
        </authorList>
    </citation>
    <scope>NUCLEOTIDE SEQUENCE</scope>
</reference>
<dbReference type="EMBL" id="GBRD01013323">
    <property type="protein sequence ID" value="JAG52503.1"/>
    <property type="molecule type" value="Transcribed_RNA"/>
</dbReference>
<evidence type="ECO:0000256" key="3">
    <source>
        <dbReference type="ARBA" id="ARBA00022473"/>
    </source>
</evidence>
<evidence type="ECO:0000256" key="5">
    <source>
        <dbReference type="ARBA" id="ARBA00022729"/>
    </source>
</evidence>
<evidence type="ECO:0000256" key="6">
    <source>
        <dbReference type="ARBA" id="ARBA00022989"/>
    </source>
</evidence>
<keyword evidence="3" id="KW-0217">Developmental protein</keyword>
<feature type="domain" description="GOLD" evidence="11">
    <location>
        <begin position="29"/>
        <end position="114"/>
    </location>
</feature>
<dbReference type="AlphaFoldDB" id="A0A0A9WBX5"/>
<dbReference type="PROSITE" id="PS50866">
    <property type="entry name" value="GOLD"/>
    <property type="match status" value="1"/>
</dbReference>
<dbReference type="EMBL" id="GBHO01038709">
    <property type="protein sequence ID" value="JAG04895.1"/>
    <property type="molecule type" value="Transcribed_RNA"/>
</dbReference>
<evidence type="ECO:0000256" key="9">
    <source>
        <dbReference type="SAM" id="Phobius"/>
    </source>
</evidence>
<name>A0A0A9WBX5_LYGHE</name>
<feature type="transmembrane region" description="Helical" evidence="9">
    <location>
        <begin position="172"/>
        <end position="191"/>
    </location>
</feature>
<evidence type="ECO:0000256" key="1">
    <source>
        <dbReference type="ARBA" id="ARBA00004479"/>
    </source>
</evidence>
<evidence type="ECO:0000256" key="4">
    <source>
        <dbReference type="ARBA" id="ARBA00022692"/>
    </source>
</evidence>
<reference evidence="13" key="2">
    <citation type="submission" date="2014-07" db="EMBL/GenBank/DDBJ databases">
        <authorList>
            <person name="Hull J."/>
        </authorList>
    </citation>
    <scope>NUCLEOTIDE SEQUENCE</scope>
</reference>
<dbReference type="InterPro" id="IPR015720">
    <property type="entry name" value="Emp24-like"/>
</dbReference>
<evidence type="ECO:0000313" key="14">
    <source>
        <dbReference type="EMBL" id="JAG52501.1"/>
    </source>
</evidence>
<dbReference type="PANTHER" id="PTHR22811">
    <property type="entry name" value="TRANSMEMBRANE EMP24 DOMAIN-CONTAINING PROTEIN"/>
    <property type="match status" value="1"/>
</dbReference>
<evidence type="ECO:0000313" key="12">
    <source>
        <dbReference type="EMBL" id="JAG04895.1"/>
    </source>
</evidence>
<dbReference type="Pfam" id="PF01105">
    <property type="entry name" value="EMP24_GP25L"/>
    <property type="match status" value="1"/>
</dbReference>
<evidence type="ECO:0000256" key="7">
    <source>
        <dbReference type="ARBA" id="ARBA00023136"/>
    </source>
</evidence>
<comment type="subcellular location">
    <subcellularLocation>
        <location evidence="1 8">Membrane</location>
        <topology evidence="1 8">Single-pass type I membrane protein</topology>
    </subcellularLocation>
</comment>
<sequence length="237" mass="26816">MKGLIAILGMLAIPALSEAIMFHLPVNLVKCLKNEGGKNALVVGEFNVSEVDGQQVDLLITDPRRHVLVSLKKISTGRFTFVMETDELFEMCFTSKGSVYNRDAAHSIELSLKRGVEARKDDELAIAEKLKPLETDIVYAEKLAESIVEEFVTMKAREQALTDTNESTLDRVLYLGIFNVLWLIMAVATQLKYLHSYFKSKKLSNNFLPHSSFVQFVFSPLISIMFRVFYFYVNDSS</sequence>